<dbReference type="AlphaFoldDB" id="A0A1E4TP49"/>
<feature type="transmembrane region" description="Helical" evidence="6">
    <location>
        <begin position="502"/>
        <end position="522"/>
    </location>
</feature>
<dbReference type="Gene3D" id="1.10.4160.10">
    <property type="entry name" value="Hydantoin permease"/>
    <property type="match status" value="1"/>
</dbReference>
<feature type="transmembrane region" description="Helical" evidence="6">
    <location>
        <begin position="142"/>
        <end position="163"/>
    </location>
</feature>
<dbReference type="CDD" id="cd11482">
    <property type="entry name" value="SLC-NCS1sbd_NRT1-like"/>
    <property type="match status" value="1"/>
</dbReference>
<protein>
    <submittedName>
        <fullName evidence="7">Uncharacterized protein</fullName>
    </submittedName>
</protein>
<keyword evidence="4 6" id="KW-1133">Transmembrane helix</keyword>
<feature type="transmembrane region" description="Helical" evidence="6">
    <location>
        <begin position="425"/>
        <end position="446"/>
    </location>
</feature>
<comment type="similarity">
    <text evidence="2">Belongs to the purine-cytosine permease (2.A.39) family.</text>
</comment>
<dbReference type="GO" id="GO:0005886">
    <property type="term" value="C:plasma membrane"/>
    <property type="evidence" value="ECO:0007669"/>
    <property type="project" value="TreeGrafter"/>
</dbReference>
<keyword evidence="8" id="KW-1185">Reference proteome</keyword>
<evidence type="ECO:0000313" key="7">
    <source>
        <dbReference type="EMBL" id="ODV93517.1"/>
    </source>
</evidence>
<feature type="transmembrane region" description="Helical" evidence="6">
    <location>
        <begin position="225"/>
        <end position="247"/>
    </location>
</feature>
<dbReference type="EMBL" id="KV454018">
    <property type="protein sequence ID" value="ODV93517.1"/>
    <property type="molecule type" value="Genomic_DNA"/>
</dbReference>
<dbReference type="InterPro" id="IPR045225">
    <property type="entry name" value="Uracil/uridine/allantoin_perm"/>
</dbReference>
<sequence length="579" mass="65396">MSKESGSKSSAVDVEVNEAGEFFYSSSVNSNSSKSFLHRIDKVLRLQDEDQQIRHSNPDLDPLPPHRRTWRGWQLACYWGSDMLQASALRTVVSYTELGLNTRMSLLSIAIGYLIVGIILTFNGRFGVQYHVPFAVQGRASYGYYFSYLMVLLRLIVGGIWYATNVYTGAECVRSMIYACWPSFHDVPNHLPTSANIDTQLMTAYVIYFIISLPFHYIRQEKIQWIFTLKTVLVPGAFFAVLGWSLASATDVSEIWEGDNSVHGSEFSWVFINCLSSSISSYATLAVNVNDFTRYTDDKKAPYIQIFVLPIFVIFTSCVGLTMAVASEQLWGSALWDPLLVFDNWTSKGGRAASFFLSLIFLFAQIGVNLSANCASAANDLNALLPRYINIRRGQFIIAFVFAWGATPWNILYGASSFINFMDGYSIFLGPMAAIVTFDYYLVHGLKYDIREFYKTNGIYRYNKFGINWRAAIAFLCGFAPQLPGFAASVNSSIVLNENVLHFYYIGYFFNFPVTGIVYTVLSKLFPAKETILQEAVTPDNIDFKREMSHSENPIYPEGFPEEEDFPEQFNGEEKILNA</sequence>
<accession>A0A1E4TP49</accession>
<keyword evidence="5 6" id="KW-0472">Membrane</keyword>
<proteinExistence type="inferred from homology"/>
<dbReference type="InterPro" id="IPR001248">
    <property type="entry name" value="Pur-cyt_permease"/>
</dbReference>
<dbReference type="Pfam" id="PF02133">
    <property type="entry name" value="Transp_cyt_pur"/>
    <property type="match status" value="1"/>
</dbReference>
<evidence type="ECO:0000256" key="2">
    <source>
        <dbReference type="ARBA" id="ARBA00008974"/>
    </source>
</evidence>
<gene>
    <name evidence="7" type="ORF">PACTADRAFT_52087</name>
</gene>
<dbReference type="PANTHER" id="PTHR30618">
    <property type="entry name" value="NCS1 FAMILY PURINE/PYRIMIDINE TRANSPORTER"/>
    <property type="match status" value="1"/>
</dbReference>
<dbReference type="PANTHER" id="PTHR30618:SF0">
    <property type="entry name" value="PURINE-URACIL PERMEASE NCS1"/>
    <property type="match status" value="1"/>
</dbReference>
<evidence type="ECO:0000256" key="6">
    <source>
        <dbReference type="SAM" id="Phobius"/>
    </source>
</evidence>
<dbReference type="OrthoDB" id="2018619at2759"/>
<feature type="transmembrane region" description="Helical" evidence="6">
    <location>
        <begin position="467"/>
        <end position="490"/>
    </location>
</feature>
<feature type="transmembrane region" description="Helical" evidence="6">
    <location>
        <begin position="352"/>
        <end position="375"/>
    </location>
</feature>
<organism evidence="7 8">
    <name type="scientific">Pachysolen tannophilus NRRL Y-2460</name>
    <dbReference type="NCBI Taxonomy" id="669874"/>
    <lineage>
        <taxon>Eukaryota</taxon>
        <taxon>Fungi</taxon>
        <taxon>Dikarya</taxon>
        <taxon>Ascomycota</taxon>
        <taxon>Saccharomycotina</taxon>
        <taxon>Pichiomycetes</taxon>
        <taxon>Pachysolenaceae</taxon>
        <taxon>Pachysolen</taxon>
    </lineage>
</organism>
<evidence type="ECO:0000256" key="5">
    <source>
        <dbReference type="ARBA" id="ARBA00023136"/>
    </source>
</evidence>
<dbReference type="GO" id="GO:0015205">
    <property type="term" value="F:nucleobase transmembrane transporter activity"/>
    <property type="evidence" value="ECO:0007669"/>
    <property type="project" value="TreeGrafter"/>
</dbReference>
<reference evidence="8" key="1">
    <citation type="submission" date="2016-05" db="EMBL/GenBank/DDBJ databases">
        <title>Comparative genomics of biotechnologically important yeasts.</title>
        <authorList>
            <consortium name="DOE Joint Genome Institute"/>
            <person name="Riley R."/>
            <person name="Haridas S."/>
            <person name="Wolfe K.H."/>
            <person name="Lopes M.R."/>
            <person name="Hittinger C.T."/>
            <person name="Goker M."/>
            <person name="Salamov A."/>
            <person name="Wisecaver J."/>
            <person name="Long T.M."/>
            <person name="Aerts A.L."/>
            <person name="Barry K."/>
            <person name="Choi C."/>
            <person name="Clum A."/>
            <person name="Coughlan A.Y."/>
            <person name="Deshpande S."/>
            <person name="Douglass A.P."/>
            <person name="Hanson S.J."/>
            <person name="Klenk H.-P."/>
            <person name="Labutti K."/>
            <person name="Lapidus A."/>
            <person name="Lindquist E."/>
            <person name="Lipzen A."/>
            <person name="Meier-Kolthoff J.P."/>
            <person name="Ohm R.A."/>
            <person name="Otillar R.P."/>
            <person name="Pangilinan J."/>
            <person name="Peng Y."/>
            <person name="Rokas A."/>
            <person name="Rosa C.A."/>
            <person name="Scheuner C."/>
            <person name="Sibirny A.A."/>
            <person name="Slot J.C."/>
            <person name="Stielow J.B."/>
            <person name="Sun H."/>
            <person name="Kurtzman C.P."/>
            <person name="Blackwell M."/>
            <person name="Grigoriev I.V."/>
            <person name="Jeffries T.W."/>
        </authorList>
    </citation>
    <scope>NUCLEOTIDE SEQUENCE [LARGE SCALE GENOMIC DNA]</scope>
    <source>
        <strain evidence="8">NRRL Y-2460</strain>
    </source>
</reference>
<dbReference type="Proteomes" id="UP000094236">
    <property type="component" value="Unassembled WGS sequence"/>
</dbReference>
<comment type="subcellular location">
    <subcellularLocation>
        <location evidence="1">Membrane</location>
        <topology evidence="1">Multi-pass membrane protein</topology>
    </subcellularLocation>
</comment>
<feature type="transmembrane region" description="Helical" evidence="6">
    <location>
        <begin position="267"/>
        <end position="289"/>
    </location>
</feature>
<feature type="transmembrane region" description="Helical" evidence="6">
    <location>
        <begin position="104"/>
        <end position="122"/>
    </location>
</feature>
<name>A0A1E4TP49_PACTA</name>
<evidence type="ECO:0000256" key="4">
    <source>
        <dbReference type="ARBA" id="ARBA00022989"/>
    </source>
</evidence>
<feature type="transmembrane region" description="Helical" evidence="6">
    <location>
        <begin position="396"/>
        <end position="419"/>
    </location>
</feature>
<evidence type="ECO:0000256" key="1">
    <source>
        <dbReference type="ARBA" id="ARBA00004141"/>
    </source>
</evidence>
<evidence type="ECO:0000313" key="8">
    <source>
        <dbReference type="Proteomes" id="UP000094236"/>
    </source>
</evidence>
<feature type="transmembrane region" description="Helical" evidence="6">
    <location>
        <begin position="301"/>
        <end position="326"/>
    </location>
</feature>
<evidence type="ECO:0000256" key="3">
    <source>
        <dbReference type="ARBA" id="ARBA00022692"/>
    </source>
</evidence>
<feature type="transmembrane region" description="Helical" evidence="6">
    <location>
        <begin position="201"/>
        <end position="218"/>
    </location>
</feature>
<keyword evidence="3 6" id="KW-0812">Transmembrane</keyword>